<evidence type="ECO:0008006" key="4">
    <source>
        <dbReference type="Google" id="ProtNLM"/>
    </source>
</evidence>
<reference evidence="2 3" key="1">
    <citation type="journal article" name="Sci. Rep.">
        <title>Genome-scale phylogenetic analyses confirm Olpidium as the closest living zoosporic fungus to the non-flagellated, terrestrial fungi.</title>
        <authorList>
            <person name="Chang Y."/>
            <person name="Rochon D."/>
            <person name="Sekimoto S."/>
            <person name="Wang Y."/>
            <person name="Chovatia M."/>
            <person name="Sandor L."/>
            <person name="Salamov A."/>
            <person name="Grigoriev I.V."/>
            <person name="Stajich J.E."/>
            <person name="Spatafora J.W."/>
        </authorList>
    </citation>
    <scope>NUCLEOTIDE SEQUENCE [LARGE SCALE GENOMIC DNA]</scope>
    <source>
        <strain evidence="2">S191</strain>
    </source>
</reference>
<accession>A0A8H7ZX15</accession>
<sequence length="75" mass="7706">MASDVSAAPSPGSAAAVAFLMPEDVGALIRNAKLEPGKDYQIIDVRDDDFRVGTGKEKPCAPQRADGRPPGAPAA</sequence>
<gene>
    <name evidence="2" type="ORF">BJ554DRAFT_6759</name>
</gene>
<keyword evidence="3" id="KW-1185">Reference proteome</keyword>
<proteinExistence type="predicted"/>
<evidence type="ECO:0000313" key="3">
    <source>
        <dbReference type="Proteomes" id="UP000673691"/>
    </source>
</evidence>
<evidence type="ECO:0000256" key="1">
    <source>
        <dbReference type="SAM" id="MobiDB-lite"/>
    </source>
</evidence>
<dbReference type="OrthoDB" id="102559at2759"/>
<evidence type="ECO:0000313" key="2">
    <source>
        <dbReference type="EMBL" id="KAG5461098.1"/>
    </source>
</evidence>
<dbReference type="Proteomes" id="UP000673691">
    <property type="component" value="Unassembled WGS sequence"/>
</dbReference>
<protein>
    <recommendedName>
        <fullName evidence="4">Rhodanese domain-containing protein</fullName>
    </recommendedName>
</protein>
<feature type="region of interest" description="Disordered" evidence="1">
    <location>
        <begin position="51"/>
        <end position="75"/>
    </location>
</feature>
<dbReference type="EMBL" id="JAEFCI010004208">
    <property type="protein sequence ID" value="KAG5461098.1"/>
    <property type="molecule type" value="Genomic_DNA"/>
</dbReference>
<dbReference type="AlphaFoldDB" id="A0A8H7ZX15"/>
<name>A0A8H7ZX15_9FUNG</name>
<comment type="caution">
    <text evidence="2">The sequence shown here is derived from an EMBL/GenBank/DDBJ whole genome shotgun (WGS) entry which is preliminary data.</text>
</comment>
<organism evidence="2 3">
    <name type="scientific">Olpidium bornovanus</name>
    <dbReference type="NCBI Taxonomy" id="278681"/>
    <lineage>
        <taxon>Eukaryota</taxon>
        <taxon>Fungi</taxon>
        <taxon>Fungi incertae sedis</taxon>
        <taxon>Olpidiomycota</taxon>
        <taxon>Olpidiomycotina</taxon>
        <taxon>Olpidiomycetes</taxon>
        <taxon>Olpidiales</taxon>
        <taxon>Olpidiaceae</taxon>
        <taxon>Olpidium</taxon>
    </lineage>
</organism>